<dbReference type="PROSITE" id="PS01071">
    <property type="entry name" value="GRPE"/>
    <property type="match status" value="1"/>
</dbReference>
<dbReference type="InterPro" id="IPR000740">
    <property type="entry name" value="GrpE"/>
</dbReference>
<dbReference type="RefSeq" id="WP_256305460.1">
    <property type="nucleotide sequence ID" value="NZ_JANHAW010000001.1"/>
</dbReference>
<dbReference type="PANTHER" id="PTHR21237:SF23">
    <property type="entry name" value="GRPE PROTEIN HOMOLOG, MITOCHONDRIAL"/>
    <property type="match status" value="1"/>
</dbReference>
<feature type="compositionally biased region" description="Low complexity" evidence="7">
    <location>
        <begin position="7"/>
        <end position="17"/>
    </location>
</feature>
<keyword evidence="9" id="KW-1185">Reference proteome</keyword>
<evidence type="ECO:0000256" key="1">
    <source>
        <dbReference type="ARBA" id="ARBA00009054"/>
    </source>
</evidence>
<keyword evidence="3 4" id="KW-0346">Stress response</keyword>
<dbReference type="Pfam" id="PF01025">
    <property type="entry name" value="GrpE"/>
    <property type="match status" value="1"/>
</dbReference>
<accession>A0ABD6DWK3</accession>
<evidence type="ECO:0000256" key="7">
    <source>
        <dbReference type="SAM" id="MobiDB-lite"/>
    </source>
</evidence>
<feature type="coiled-coil region" evidence="6">
    <location>
        <begin position="83"/>
        <end position="131"/>
    </location>
</feature>
<dbReference type="Gene3D" id="3.90.20.20">
    <property type="match status" value="1"/>
</dbReference>
<dbReference type="SUPFAM" id="SSF51064">
    <property type="entry name" value="Head domain of nucleotide exchange factor GrpE"/>
    <property type="match status" value="1"/>
</dbReference>
<evidence type="ECO:0000313" key="8">
    <source>
        <dbReference type="EMBL" id="MFD1686438.1"/>
    </source>
</evidence>
<keyword evidence="2 3" id="KW-0143">Chaperone</keyword>
<evidence type="ECO:0000256" key="3">
    <source>
        <dbReference type="HAMAP-Rule" id="MF_01151"/>
    </source>
</evidence>
<evidence type="ECO:0000256" key="2">
    <source>
        <dbReference type="ARBA" id="ARBA00023186"/>
    </source>
</evidence>
<dbReference type="AlphaFoldDB" id="A0ABD6DWK3"/>
<evidence type="ECO:0000313" key="9">
    <source>
        <dbReference type="Proteomes" id="UP001597092"/>
    </source>
</evidence>
<dbReference type="CDD" id="cd00446">
    <property type="entry name" value="GrpE"/>
    <property type="match status" value="1"/>
</dbReference>
<comment type="subunit">
    <text evidence="3">Homodimer.</text>
</comment>
<evidence type="ECO:0000256" key="5">
    <source>
        <dbReference type="RuleBase" id="RU004478"/>
    </source>
</evidence>
<dbReference type="InterPro" id="IPR009012">
    <property type="entry name" value="GrpE_head"/>
</dbReference>
<feature type="region of interest" description="Disordered" evidence="7">
    <location>
        <begin position="1"/>
        <end position="78"/>
    </location>
</feature>
<evidence type="ECO:0000256" key="4">
    <source>
        <dbReference type="RuleBase" id="RU000639"/>
    </source>
</evidence>
<sequence length="245" mass="26839">MSEESPESTAAAASAEAADVESDESVEERRDAAVENGVSEADRDSTSAEGEAAGEEKSGSTEPDVPDVADRVAEYDEDLAADVSELESRLATAASELDAREDRIAELESALKRSKADFKNYKKRAKKRQDEIRERATEDFVSRVVSVRDNLVRALDQDEGADIRPGIESTLEEFDRVLEEENVDPIDPDPGTDVDPTRHEVLMRVDDERPEGTVVEVYRPGYEMAGTVLREAQVTVSTGESADDE</sequence>
<dbReference type="PRINTS" id="PR00773">
    <property type="entry name" value="GRPEPROTEIN"/>
</dbReference>
<comment type="function">
    <text evidence="3 4">Participates actively in the response to hyperosmotic and heat shock by preventing the aggregation of stress-denatured proteins, in association with DnaK and GrpE. It is the nucleotide exchange factor for DnaK and may function as a thermosensor. Unfolded proteins bind initially to DnaJ; upon interaction with the DnaJ-bound protein, DnaK hydrolyzes its bound ATP, resulting in the formation of a stable complex. GrpE releases ADP from DnaK; ATP binding to DnaK triggers the release of the substrate protein, thus completing the reaction cycle. Several rounds of ATP-dependent interactions between DnaJ, DnaK and GrpE are required for fully efficient folding.</text>
</comment>
<dbReference type="SUPFAM" id="SSF58014">
    <property type="entry name" value="Coiled-coil domain of nucleotide exchange factor GrpE"/>
    <property type="match status" value="1"/>
</dbReference>
<name>A0ABD6DWK3_9EURY</name>
<protein>
    <recommendedName>
        <fullName evidence="3 4">Protein GrpE</fullName>
    </recommendedName>
    <alternativeName>
        <fullName evidence="3">HSP-70 cofactor</fullName>
    </alternativeName>
</protein>
<organism evidence="8 9">
    <name type="scientific">Halobellus litoreus</name>
    <dbReference type="NCBI Taxonomy" id="755310"/>
    <lineage>
        <taxon>Archaea</taxon>
        <taxon>Methanobacteriati</taxon>
        <taxon>Methanobacteriota</taxon>
        <taxon>Stenosarchaea group</taxon>
        <taxon>Halobacteria</taxon>
        <taxon>Halobacteriales</taxon>
        <taxon>Haloferacaceae</taxon>
        <taxon>Halobellus</taxon>
    </lineage>
</organism>
<dbReference type="EMBL" id="JBHUDP010000004">
    <property type="protein sequence ID" value="MFD1686438.1"/>
    <property type="molecule type" value="Genomic_DNA"/>
</dbReference>
<dbReference type="PANTHER" id="PTHR21237">
    <property type="entry name" value="GRPE PROTEIN"/>
    <property type="match status" value="1"/>
</dbReference>
<keyword evidence="3" id="KW-0963">Cytoplasm</keyword>
<dbReference type="GO" id="GO:0005737">
    <property type="term" value="C:cytoplasm"/>
    <property type="evidence" value="ECO:0007669"/>
    <property type="project" value="UniProtKB-SubCell"/>
</dbReference>
<proteinExistence type="inferred from homology"/>
<dbReference type="HAMAP" id="MF_01151">
    <property type="entry name" value="GrpE"/>
    <property type="match status" value="1"/>
</dbReference>
<evidence type="ECO:0000256" key="6">
    <source>
        <dbReference type="SAM" id="Coils"/>
    </source>
</evidence>
<comment type="subcellular location">
    <subcellularLocation>
        <location evidence="3">Cytoplasm</location>
    </subcellularLocation>
</comment>
<comment type="similarity">
    <text evidence="1 3 5">Belongs to the GrpE family.</text>
</comment>
<keyword evidence="6" id="KW-0175">Coiled coil</keyword>
<comment type="caution">
    <text evidence="8">The sequence shown here is derived from an EMBL/GenBank/DDBJ whole genome shotgun (WGS) entry which is preliminary data.</text>
</comment>
<gene>
    <name evidence="3" type="primary">grpE</name>
    <name evidence="8" type="ORF">ACFSAS_12530</name>
</gene>
<dbReference type="InterPro" id="IPR013805">
    <property type="entry name" value="GrpE_CC"/>
</dbReference>
<reference evidence="8 9" key="1">
    <citation type="journal article" date="2019" name="Int. J. Syst. Evol. Microbiol.">
        <title>The Global Catalogue of Microorganisms (GCM) 10K type strain sequencing project: providing services to taxonomists for standard genome sequencing and annotation.</title>
        <authorList>
            <consortium name="The Broad Institute Genomics Platform"/>
            <consortium name="The Broad Institute Genome Sequencing Center for Infectious Disease"/>
            <person name="Wu L."/>
            <person name="Ma J."/>
        </authorList>
    </citation>
    <scope>NUCLEOTIDE SEQUENCE [LARGE SCALE GENOMIC DNA]</scope>
    <source>
        <strain evidence="8 9">CGMCC 1.10387</strain>
    </source>
</reference>
<dbReference type="Gene3D" id="2.30.22.10">
    <property type="entry name" value="Head domain of nucleotide exchange factor GrpE"/>
    <property type="match status" value="1"/>
</dbReference>
<dbReference type="Proteomes" id="UP001597092">
    <property type="component" value="Unassembled WGS sequence"/>
</dbReference>